<dbReference type="Proteomes" id="UP000067711">
    <property type="component" value="Chromosome 1"/>
</dbReference>
<protein>
    <submittedName>
        <fullName evidence="1">Uncharacterized protein</fullName>
    </submittedName>
</protein>
<evidence type="ECO:0000313" key="1">
    <source>
        <dbReference type="EMBL" id="AOJ11155.1"/>
    </source>
</evidence>
<proteinExistence type="predicted"/>
<sequence length="62" mass="6584">MRIDCGEPLRLLLGRQASVSALAGAGFSDVCYGLKIRPMCYSLTATLQGQLEANRVVGLVLS</sequence>
<gene>
    <name evidence="1" type="ORF">WS71_29025</name>
</gene>
<dbReference type="EMBL" id="CP013389">
    <property type="protein sequence ID" value="AOJ11155.1"/>
    <property type="molecule type" value="Genomic_DNA"/>
</dbReference>
<reference evidence="1 2" key="1">
    <citation type="submission" date="2015-12" db="EMBL/GenBank/DDBJ databases">
        <title>Diversity of Burkholderia near neighbor genomes.</title>
        <authorList>
            <person name="Sahl J."/>
            <person name="Wagner D."/>
            <person name="Keim P."/>
        </authorList>
    </citation>
    <scope>NUCLEOTIDE SEQUENCE [LARGE SCALE GENOMIC DNA]</scope>
    <source>
        <strain evidence="1 2">BDU8</strain>
    </source>
</reference>
<name>A0A1B4G5F3_9BURK</name>
<dbReference type="AlphaFoldDB" id="A0A1B4G5F3"/>
<organism evidence="1 2">
    <name type="scientific">Burkholderia mayonis</name>
    <dbReference type="NCBI Taxonomy" id="1385591"/>
    <lineage>
        <taxon>Bacteria</taxon>
        <taxon>Pseudomonadati</taxon>
        <taxon>Pseudomonadota</taxon>
        <taxon>Betaproteobacteria</taxon>
        <taxon>Burkholderiales</taxon>
        <taxon>Burkholderiaceae</taxon>
        <taxon>Burkholderia</taxon>
        <taxon>pseudomallei group</taxon>
    </lineage>
</organism>
<accession>A0A1B4G5F3</accession>
<evidence type="ECO:0000313" key="2">
    <source>
        <dbReference type="Proteomes" id="UP000067711"/>
    </source>
</evidence>